<dbReference type="InterPro" id="IPR039420">
    <property type="entry name" value="WalR-like"/>
</dbReference>
<evidence type="ECO:0000256" key="7">
    <source>
        <dbReference type="SAM" id="MobiDB-lite"/>
    </source>
</evidence>
<evidence type="ECO:0000256" key="4">
    <source>
        <dbReference type="ARBA" id="ARBA00023125"/>
    </source>
</evidence>
<evidence type="ECO:0000313" key="10">
    <source>
        <dbReference type="Proteomes" id="UP001499910"/>
    </source>
</evidence>
<dbReference type="SMART" id="SM00448">
    <property type="entry name" value="REC"/>
    <property type="match status" value="1"/>
</dbReference>
<evidence type="ECO:0000256" key="1">
    <source>
        <dbReference type="ARBA" id="ARBA00022553"/>
    </source>
</evidence>
<dbReference type="RefSeq" id="WP_259547352.1">
    <property type="nucleotide sequence ID" value="NZ_BAABHW010000001.1"/>
</dbReference>
<evidence type="ECO:0000313" key="9">
    <source>
        <dbReference type="EMBL" id="GAA5064177.1"/>
    </source>
</evidence>
<feature type="compositionally biased region" description="Basic and acidic residues" evidence="7">
    <location>
        <begin position="350"/>
        <end position="359"/>
    </location>
</feature>
<gene>
    <name evidence="9" type="ORF">GCM10023209_00430</name>
</gene>
<keyword evidence="3" id="KW-0805">Transcription regulation</keyword>
<proteinExistence type="predicted"/>
<dbReference type="InterPro" id="IPR001789">
    <property type="entry name" value="Sig_transdc_resp-reg_receiver"/>
</dbReference>
<feature type="domain" description="Response regulatory" evidence="8">
    <location>
        <begin position="2"/>
        <end position="121"/>
    </location>
</feature>
<dbReference type="InterPro" id="IPR011006">
    <property type="entry name" value="CheY-like_superfamily"/>
</dbReference>
<reference evidence="10" key="1">
    <citation type="journal article" date="2019" name="Int. J. Syst. Evol. Microbiol.">
        <title>The Global Catalogue of Microorganisms (GCM) 10K type strain sequencing project: providing services to taxonomists for standard genome sequencing and annotation.</title>
        <authorList>
            <consortium name="The Broad Institute Genomics Platform"/>
            <consortium name="The Broad Institute Genome Sequencing Center for Infectious Disease"/>
            <person name="Wu L."/>
            <person name="Ma J."/>
        </authorList>
    </citation>
    <scope>NUCLEOTIDE SEQUENCE [LARGE SCALE GENOMIC DNA]</scope>
    <source>
        <strain evidence="10">JCM 18015</strain>
    </source>
</reference>
<comment type="caution">
    <text evidence="9">The sequence shown here is derived from an EMBL/GenBank/DDBJ whole genome shotgun (WGS) entry which is preliminary data.</text>
</comment>
<keyword evidence="4" id="KW-0238">DNA-binding</keyword>
<dbReference type="PANTHER" id="PTHR48111:SF1">
    <property type="entry name" value="TWO-COMPONENT RESPONSE REGULATOR ORR33"/>
    <property type="match status" value="1"/>
</dbReference>
<keyword evidence="1 6" id="KW-0597">Phosphoprotein</keyword>
<dbReference type="PANTHER" id="PTHR48111">
    <property type="entry name" value="REGULATOR OF RPOS"/>
    <property type="match status" value="1"/>
</dbReference>
<dbReference type="Gene3D" id="3.40.50.2300">
    <property type="match status" value="1"/>
</dbReference>
<dbReference type="PROSITE" id="PS50110">
    <property type="entry name" value="RESPONSE_REGULATORY"/>
    <property type="match status" value="1"/>
</dbReference>
<feature type="modified residue" description="4-aspartylphosphate" evidence="6">
    <location>
        <position position="54"/>
    </location>
</feature>
<organism evidence="9 10">
    <name type="scientific">[Roseibacterium] beibuensis</name>
    <dbReference type="NCBI Taxonomy" id="1193142"/>
    <lineage>
        <taxon>Bacteria</taxon>
        <taxon>Pseudomonadati</taxon>
        <taxon>Pseudomonadota</taxon>
        <taxon>Alphaproteobacteria</taxon>
        <taxon>Rhodobacterales</taxon>
        <taxon>Roseobacteraceae</taxon>
        <taxon>Roseicyclus</taxon>
    </lineage>
</organism>
<keyword evidence="2" id="KW-0902">Two-component regulatory system</keyword>
<sequence length="369" mass="40980">MKVMLVDDDPIALDLVAHFLGIATHHNVNAAPSAVAALEAISDAEDPYDCFLCDIKMPDMDGIALVRQIRQSPGHEHTPIVMMTASQEMQEIDQAFSAGATDYVSKPIDLNDLPRRLQAAQRLALDKAWQSQQASRFGEARNDANDTGKNWFRDPVPVHGVEGLIDYVEFENCLRQLVRTPRARLSTVAVRIADEDRLSAMRSLSEFEAALTLAGDAIRGALLADGGVMSYRGDGTFLCILERRMKLWPSADRETTLNTLCQDLAEERSQTPVLLLVGQEVPLGQGAYADALDALATAVLSAEARSVAHGDVYGQDMHARQQRPRSLMRRHPEEARLEKSAYSDLLTSLMDDRNDDRWPKRPYSRVQNE</sequence>
<feature type="region of interest" description="Disordered" evidence="7">
    <location>
        <begin position="348"/>
        <end position="369"/>
    </location>
</feature>
<keyword evidence="5" id="KW-0804">Transcription</keyword>
<evidence type="ECO:0000259" key="8">
    <source>
        <dbReference type="PROSITE" id="PS50110"/>
    </source>
</evidence>
<evidence type="ECO:0000256" key="5">
    <source>
        <dbReference type="ARBA" id="ARBA00023163"/>
    </source>
</evidence>
<dbReference type="SUPFAM" id="SSF52172">
    <property type="entry name" value="CheY-like"/>
    <property type="match status" value="1"/>
</dbReference>
<keyword evidence="10" id="KW-1185">Reference proteome</keyword>
<dbReference type="Proteomes" id="UP001499910">
    <property type="component" value="Unassembled WGS sequence"/>
</dbReference>
<evidence type="ECO:0000256" key="6">
    <source>
        <dbReference type="PROSITE-ProRule" id="PRU00169"/>
    </source>
</evidence>
<dbReference type="EMBL" id="BAABHW010000001">
    <property type="protein sequence ID" value="GAA5064177.1"/>
    <property type="molecule type" value="Genomic_DNA"/>
</dbReference>
<dbReference type="Pfam" id="PF00072">
    <property type="entry name" value="Response_reg"/>
    <property type="match status" value="1"/>
</dbReference>
<accession>A0ABP9KUC6</accession>
<evidence type="ECO:0000256" key="2">
    <source>
        <dbReference type="ARBA" id="ARBA00023012"/>
    </source>
</evidence>
<protein>
    <recommendedName>
        <fullName evidence="8">Response regulatory domain-containing protein</fullName>
    </recommendedName>
</protein>
<evidence type="ECO:0000256" key="3">
    <source>
        <dbReference type="ARBA" id="ARBA00023015"/>
    </source>
</evidence>
<name>A0ABP9KUC6_9RHOB</name>